<organism evidence="2 3">
    <name type="scientific">Rhipicephalus sanguineus</name>
    <name type="common">Brown dog tick</name>
    <name type="synonym">Ixodes sanguineus</name>
    <dbReference type="NCBI Taxonomy" id="34632"/>
    <lineage>
        <taxon>Eukaryota</taxon>
        <taxon>Metazoa</taxon>
        <taxon>Ecdysozoa</taxon>
        <taxon>Arthropoda</taxon>
        <taxon>Chelicerata</taxon>
        <taxon>Arachnida</taxon>
        <taxon>Acari</taxon>
        <taxon>Parasitiformes</taxon>
        <taxon>Ixodida</taxon>
        <taxon>Ixodoidea</taxon>
        <taxon>Ixodidae</taxon>
        <taxon>Rhipicephalinae</taxon>
        <taxon>Rhipicephalus</taxon>
        <taxon>Rhipicephalus</taxon>
    </lineage>
</organism>
<feature type="compositionally biased region" description="Basic and acidic residues" evidence="1">
    <location>
        <begin position="15"/>
        <end position="39"/>
    </location>
</feature>
<reference evidence="2" key="2">
    <citation type="submission" date="2021-09" db="EMBL/GenBank/DDBJ databases">
        <authorList>
            <person name="Jia N."/>
            <person name="Wang J."/>
            <person name="Shi W."/>
            <person name="Du L."/>
            <person name="Sun Y."/>
            <person name="Zhan W."/>
            <person name="Jiang J."/>
            <person name="Wang Q."/>
            <person name="Zhang B."/>
            <person name="Ji P."/>
            <person name="Sakyi L.B."/>
            <person name="Cui X."/>
            <person name="Yuan T."/>
            <person name="Jiang B."/>
            <person name="Yang W."/>
            <person name="Lam T.T.-Y."/>
            <person name="Chang Q."/>
            <person name="Ding S."/>
            <person name="Wang X."/>
            <person name="Zhu J."/>
            <person name="Ruan X."/>
            <person name="Zhao L."/>
            <person name="Wei J."/>
            <person name="Que T."/>
            <person name="Du C."/>
            <person name="Cheng J."/>
            <person name="Dai P."/>
            <person name="Han X."/>
            <person name="Huang E."/>
            <person name="Gao Y."/>
            <person name="Liu J."/>
            <person name="Shao H."/>
            <person name="Ye R."/>
            <person name="Li L."/>
            <person name="Wei W."/>
            <person name="Wang X."/>
            <person name="Wang C."/>
            <person name="Huo Q."/>
            <person name="Li W."/>
            <person name="Guo W."/>
            <person name="Chen H."/>
            <person name="Chen S."/>
            <person name="Zhou L."/>
            <person name="Zhou L."/>
            <person name="Ni X."/>
            <person name="Tian J."/>
            <person name="Zhou Y."/>
            <person name="Sheng Y."/>
            <person name="Liu T."/>
            <person name="Pan Y."/>
            <person name="Xia L."/>
            <person name="Li J."/>
            <person name="Zhao F."/>
            <person name="Cao W."/>
        </authorList>
    </citation>
    <scope>NUCLEOTIDE SEQUENCE</scope>
    <source>
        <strain evidence="2">Rsan-2018</strain>
        <tissue evidence="2">Larvae</tissue>
    </source>
</reference>
<gene>
    <name evidence="2" type="ORF">HPB52_024200</name>
</gene>
<dbReference type="Proteomes" id="UP000821837">
    <property type="component" value="Unassembled WGS sequence"/>
</dbReference>
<evidence type="ECO:0000256" key="1">
    <source>
        <dbReference type="SAM" id="MobiDB-lite"/>
    </source>
</evidence>
<sequence>MKFKNQRRTLCNDTRVAENRRKFATSRKPDDHSAADELKRHKKRKMDIDISGLDGEDENSLAKHEEWLRAEAFNAAPDEKMIHHRMNLTAKRRLLEVADMSIGSATRKYPHLMDFKRNNTTIIS</sequence>
<accession>A0A9D4TCM7</accession>
<keyword evidence="3" id="KW-1185">Reference proteome</keyword>
<dbReference type="EMBL" id="JABSTV010001007">
    <property type="protein sequence ID" value="KAH7985301.1"/>
    <property type="molecule type" value="Genomic_DNA"/>
</dbReference>
<protein>
    <submittedName>
        <fullName evidence="2">Uncharacterized protein</fullName>
    </submittedName>
</protein>
<evidence type="ECO:0000313" key="3">
    <source>
        <dbReference type="Proteomes" id="UP000821837"/>
    </source>
</evidence>
<feature type="region of interest" description="Disordered" evidence="1">
    <location>
        <begin position="1"/>
        <end position="43"/>
    </location>
</feature>
<proteinExistence type="predicted"/>
<comment type="caution">
    <text evidence="2">The sequence shown here is derived from an EMBL/GenBank/DDBJ whole genome shotgun (WGS) entry which is preliminary data.</text>
</comment>
<reference evidence="2" key="1">
    <citation type="journal article" date="2020" name="Cell">
        <title>Large-Scale Comparative Analyses of Tick Genomes Elucidate Their Genetic Diversity and Vector Capacities.</title>
        <authorList>
            <consortium name="Tick Genome and Microbiome Consortium (TIGMIC)"/>
            <person name="Jia N."/>
            <person name="Wang J."/>
            <person name="Shi W."/>
            <person name="Du L."/>
            <person name="Sun Y."/>
            <person name="Zhan W."/>
            <person name="Jiang J.F."/>
            <person name="Wang Q."/>
            <person name="Zhang B."/>
            <person name="Ji P."/>
            <person name="Bell-Sakyi L."/>
            <person name="Cui X.M."/>
            <person name="Yuan T.T."/>
            <person name="Jiang B.G."/>
            <person name="Yang W.F."/>
            <person name="Lam T.T."/>
            <person name="Chang Q.C."/>
            <person name="Ding S.J."/>
            <person name="Wang X.J."/>
            <person name="Zhu J.G."/>
            <person name="Ruan X.D."/>
            <person name="Zhao L."/>
            <person name="Wei J.T."/>
            <person name="Ye R.Z."/>
            <person name="Que T.C."/>
            <person name="Du C.H."/>
            <person name="Zhou Y.H."/>
            <person name="Cheng J.X."/>
            <person name="Dai P.F."/>
            <person name="Guo W.B."/>
            <person name="Han X.H."/>
            <person name="Huang E.J."/>
            <person name="Li L.F."/>
            <person name="Wei W."/>
            <person name="Gao Y.C."/>
            <person name="Liu J.Z."/>
            <person name="Shao H.Z."/>
            <person name="Wang X."/>
            <person name="Wang C.C."/>
            <person name="Yang T.C."/>
            <person name="Huo Q.B."/>
            <person name="Li W."/>
            <person name="Chen H.Y."/>
            <person name="Chen S.E."/>
            <person name="Zhou L.G."/>
            <person name="Ni X.B."/>
            <person name="Tian J.H."/>
            <person name="Sheng Y."/>
            <person name="Liu T."/>
            <person name="Pan Y.S."/>
            <person name="Xia L.Y."/>
            <person name="Li J."/>
            <person name="Zhao F."/>
            <person name="Cao W.C."/>
        </authorList>
    </citation>
    <scope>NUCLEOTIDE SEQUENCE</scope>
    <source>
        <strain evidence="2">Rsan-2018</strain>
    </source>
</reference>
<dbReference type="AlphaFoldDB" id="A0A9D4TCM7"/>
<name>A0A9D4TCM7_RHISA</name>
<evidence type="ECO:0000313" key="2">
    <source>
        <dbReference type="EMBL" id="KAH7985301.1"/>
    </source>
</evidence>
<dbReference type="VEuPathDB" id="VectorBase:RSAN_057756"/>